<evidence type="ECO:0000313" key="1">
    <source>
        <dbReference type="EMBL" id="GLI25482.1"/>
    </source>
</evidence>
<gene>
    <name evidence="2" type="ORF">GGQ86_005282</name>
    <name evidence="1" type="ORF">XFLAVUS301_51560</name>
</gene>
<dbReference type="GeneID" id="95765925"/>
<dbReference type="EMBL" id="JAVDPY010000017">
    <property type="protein sequence ID" value="MDR6336778.1"/>
    <property type="molecule type" value="Genomic_DNA"/>
</dbReference>
<evidence type="ECO:0000313" key="4">
    <source>
        <dbReference type="Proteomes" id="UP001245370"/>
    </source>
</evidence>
<dbReference type="InterPro" id="IPR006975">
    <property type="entry name" value="NifQ"/>
</dbReference>
<sequence>MRAEEVYDWLIASSSSSAADAFDVHVAASIIGLAFAEAEEEGRDRLDAVGLDRAAFLDLAAILFPACAPVLAAQVDPRAIEVTPEEQSVRDILGIYSSDAGRLQTHFIAMISRRCQSPHHLWQDLGLRSRAELRELMTRRFAPLARKNSQDMKWKKFLYRMVCGSEGFTLCAAPVCSDCDEFHICFGAEDGESRLARNARAVAANGNEPIALPEAAE</sequence>
<accession>A0A9W6CSF9</accession>
<name>A0A9W6CSF9_XANFL</name>
<reference evidence="2 4" key="2">
    <citation type="submission" date="2023-07" db="EMBL/GenBank/DDBJ databases">
        <title>Genomic Encyclopedia of Type Strains, Phase IV (KMG-IV): sequencing the most valuable type-strain genomes for metagenomic binning, comparative biology and taxonomic classification.</title>
        <authorList>
            <person name="Goeker M."/>
        </authorList>
    </citation>
    <scope>NUCLEOTIDE SEQUENCE [LARGE SCALE GENOMIC DNA]</scope>
    <source>
        <strain evidence="2 4">DSM 338</strain>
    </source>
</reference>
<dbReference type="AlphaFoldDB" id="A0A9W6CSF9"/>
<organism evidence="1 3">
    <name type="scientific">Xanthobacter flavus</name>
    <dbReference type="NCBI Taxonomy" id="281"/>
    <lineage>
        <taxon>Bacteria</taxon>
        <taxon>Pseudomonadati</taxon>
        <taxon>Pseudomonadota</taxon>
        <taxon>Alphaproteobacteria</taxon>
        <taxon>Hyphomicrobiales</taxon>
        <taxon>Xanthobacteraceae</taxon>
        <taxon>Xanthobacter</taxon>
    </lineage>
</organism>
<proteinExistence type="predicted"/>
<dbReference type="GO" id="GO:0009399">
    <property type="term" value="P:nitrogen fixation"/>
    <property type="evidence" value="ECO:0007669"/>
    <property type="project" value="InterPro"/>
</dbReference>
<keyword evidence="4" id="KW-1185">Reference proteome</keyword>
<dbReference type="Proteomes" id="UP001245370">
    <property type="component" value="Unassembled WGS sequence"/>
</dbReference>
<evidence type="ECO:0000313" key="3">
    <source>
        <dbReference type="Proteomes" id="UP001144397"/>
    </source>
</evidence>
<dbReference type="EMBL" id="BSDO01000017">
    <property type="protein sequence ID" value="GLI25482.1"/>
    <property type="molecule type" value="Genomic_DNA"/>
</dbReference>
<dbReference type="GO" id="GO:0030151">
    <property type="term" value="F:molybdenum ion binding"/>
    <property type="evidence" value="ECO:0007669"/>
    <property type="project" value="InterPro"/>
</dbReference>
<evidence type="ECO:0000313" key="2">
    <source>
        <dbReference type="EMBL" id="MDR6336778.1"/>
    </source>
</evidence>
<dbReference type="Pfam" id="PF04891">
    <property type="entry name" value="NifQ"/>
    <property type="match status" value="1"/>
</dbReference>
<comment type="caution">
    <text evidence="1">The sequence shown here is derived from an EMBL/GenBank/DDBJ whole genome shotgun (WGS) entry which is preliminary data.</text>
</comment>
<dbReference type="RefSeq" id="WP_229645053.1">
    <property type="nucleotide sequence ID" value="NZ_BSDO01000017.1"/>
</dbReference>
<protein>
    <submittedName>
        <fullName evidence="1">Iron-molybdenum cofactor biosynthesis protein NifQ</fullName>
    </submittedName>
    <submittedName>
        <fullName evidence="2">Nitrogen fixation protein NifQ</fullName>
    </submittedName>
</protein>
<reference evidence="1" key="1">
    <citation type="submission" date="2022-12" db="EMBL/GenBank/DDBJ databases">
        <title>Reference genome sequencing for broad-spectrum identification of bacterial and archaeal isolates by mass spectrometry.</title>
        <authorList>
            <person name="Sekiguchi Y."/>
            <person name="Tourlousse D.M."/>
        </authorList>
    </citation>
    <scope>NUCLEOTIDE SEQUENCE</scope>
    <source>
        <strain evidence="1">301</strain>
    </source>
</reference>
<dbReference type="Proteomes" id="UP001144397">
    <property type="component" value="Unassembled WGS sequence"/>
</dbReference>